<keyword evidence="1" id="KW-0677">Repeat</keyword>
<dbReference type="STRING" id="8081.ENSPREP00000031844"/>
<protein>
    <submittedName>
        <fullName evidence="4">Uncharacterized protein</fullName>
    </submittedName>
</protein>
<dbReference type="PRINTS" id="PR01415">
    <property type="entry name" value="ANKYRIN"/>
</dbReference>
<dbReference type="PROSITE" id="PS50088">
    <property type="entry name" value="ANK_REPEAT"/>
    <property type="match status" value="3"/>
</dbReference>
<feature type="repeat" description="ANK" evidence="3">
    <location>
        <begin position="156"/>
        <end position="188"/>
    </location>
</feature>
<reference evidence="4" key="3">
    <citation type="submission" date="2025-09" db="UniProtKB">
        <authorList>
            <consortium name="Ensembl"/>
        </authorList>
    </citation>
    <scope>IDENTIFICATION</scope>
    <source>
        <strain evidence="4">Guanapo</strain>
    </source>
</reference>
<dbReference type="PANTHER" id="PTHR24123">
    <property type="entry name" value="ANKYRIN REPEAT-CONTAINING"/>
    <property type="match status" value="1"/>
</dbReference>
<evidence type="ECO:0000313" key="4">
    <source>
        <dbReference type="Ensembl" id="ENSPREP00000031844.1"/>
    </source>
</evidence>
<feature type="repeat" description="ANK" evidence="3">
    <location>
        <begin position="123"/>
        <end position="155"/>
    </location>
</feature>
<reference evidence="5" key="1">
    <citation type="submission" date="2013-11" db="EMBL/GenBank/DDBJ databases">
        <title>The genomic landscape of the Guanapo guppy.</title>
        <authorList>
            <person name="Kuenstner A."/>
            <person name="Dreyer C."/>
        </authorList>
    </citation>
    <scope>NUCLEOTIDE SEQUENCE</scope>
    <source>
        <strain evidence="5">Guanapo</strain>
    </source>
</reference>
<sequence length="200" mass="21402">HSVSVTSDTVCYLLYTAWRNSVTHGSQGWPGGGGQMSAEKRSHGGCSGAGEIPLVTCLEDQTPLHIASRLGKTEIPLLNPHALTIPPQQNGLTPLHVAAHYDNQKVALLLLDKGASPHAMAKNGYTPLHIAAKKNQMDIATVLLQYGAETNILTNQGVTPLHLASQEGHTHMTALLISKRAQINVSTKVMLTTKPDIRQS</sequence>
<keyword evidence="2 3" id="KW-0040">ANK repeat</keyword>
<dbReference type="SUPFAM" id="SSF48403">
    <property type="entry name" value="Ankyrin repeat"/>
    <property type="match status" value="1"/>
</dbReference>
<feature type="repeat" description="ANK" evidence="3">
    <location>
        <begin position="90"/>
        <end position="122"/>
    </location>
</feature>
<dbReference type="Gene3D" id="1.25.40.20">
    <property type="entry name" value="Ankyrin repeat-containing domain"/>
    <property type="match status" value="1"/>
</dbReference>
<dbReference type="Proteomes" id="UP000242638">
    <property type="component" value="Unassembled WGS sequence"/>
</dbReference>
<dbReference type="Ensembl" id="ENSPRET00000032204.1">
    <property type="protein sequence ID" value="ENSPREP00000031844.1"/>
    <property type="gene ID" value="ENSPREG00000021564.1"/>
</dbReference>
<keyword evidence="5" id="KW-1185">Reference proteome</keyword>
<dbReference type="InterPro" id="IPR002110">
    <property type="entry name" value="Ankyrin_rpt"/>
</dbReference>
<accession>A0A3P9QCS6</accession>
<dbReference type="Bgee" id="ENSPREG00000021564">
    <property type="expression patterns" value="Expressed in head"/>
</dbReference>
<organism evidence="4 5">
    <name type="scientific">Poecilia reticulata</name>
    <name type="common">Guppy</name>
    <name type="synonym">Acanthophacelus reticulatus</name>
    <dbReference type="NCBI Taxonomy" id="8081"/>
    <lineage>
        <taxon>Eukaryota</taxon>
        <taxon>Metazoa</taxon>
        <taxon>Chordata</taxon>
        <taxon>Craniata</taxon>
        <taxon>Vertebrata</taxon>
        <taxon>Euteleostomi</taxon>
        <taxon>Actinopterygii</taxon>
        <taxon>Neopterygii</taxon>
        <taxon>Teleostei</taxon>
        <taxon>Neoteleostei</taxon>
        <taxon>Acanthomorphata</taxon>
        <taxon>Ovalentaria</taxon>
        <taxon>Atherinomorphae</taxon>
        <taxon>Cyprinodontiformes</taxon>
        <taxon>Poeciliidae</taxon>
        <taxon>Poeciliinae</taxon>
        <taxon>Poecilia</taxon>
    </lineage>
</organism>
<dbReference type="AlphaFoldDB" id="A0A3P9QCS6"/>
<name>A0A3P9QCS6_POERE</name>
<dbReference type="InterPro" id="IPR051165">
    <property type="entry name" value="Multifunctional_ANK_Repeat"/>
</dbReference>
<proteinExistence type="predicted"/>
<reference evidence="4" key="2">
    <citation type="submission" date="2025-08" db="UniProtKB">
        <authorList>
            <consortium name="Ensembl"/>
        </authorList>
    </citation>
    <scope>IDENTIFICATION</scope>
    <source>
        <strain evidence="4">Guanapo</strain>
    </source>
</reference>
<evidence type="ECO:0000256" key="3">
    <source>
        <dbReference type="PROSITE-ProRule" id="PRU00023"/>
    </source>
</evidence>
<evidence type="ECO:0000313" key="5">
    <source>
        <dbReference type="Proteomes" id="UP000242638"/>
    </source>
</evidence>
<dbReference type="PANTHER" id="PTHR24123:SF49">
    <property type="entry name" value="ANKYRIN-2-LIKE ISOFORM X1"/>
    <property type="match status" value="1"/>
</dbReference>
<evidence type="ECO:0000256" key="1">
    <source>
        <dbReference type="ARBA" id="ARBA00022737"/>
    </source>
</evidence>
<dbReference type="GeneTree" id="ENSGT00940000155279"/>
<evidence type="ECO:0000256" key="2">
    <source>
        <dbReference type="ARBA" id="ARBA00023043"/>
    </source>
</evidence>
<dbReference type="Pfam" id="PF12796">
    <property type="entry name" value="Ank_2"/>
    <property type="match status" value="1"/>
</dbReference>
<dbReference type="InterPro" id="IPR036770">
    <property type="entry name" value="Ankyrin_rpt-contain_sf"/>
</dbReference>
<dbReference type="PROSITE" id="PS50297">
    <property type="entry name" value="ANK_REP_REGION"/>
    <property type="match status" value="3"/>
</dbReference>
<dbReference type="SMART" id="SM00248">
    <property type="entry name" value="ANK"/>
    <property type="match status" value="3"/>
</dbReference>